<comment type="caution">
    <text evidence="5">The sequence shown here is derived from an EMBL/GenBank/DDBJ whole genome shotgun (WGS) entry which is preliminary data.</text>
</comment>
<dbReference type="EMBL" id="BAAAZN010000005">
    <property type="protein sequence ID" value="GAA3543269.1"/>
    <property type="molecule type" value="Genomic_DNA"/>
</dbReference>
<evidence type="ECO:0000313" key="6">
    <source>
        <dbReference type="Proteomes" id="UP001500689"/>
    </source>
</evidence>
<dbReference type="InterPro" id="IPR057326">
    <property type="entry name" value="KR_dom"/>
</dbReference>
<keyword evidence="2" id="KW-0560">Oxidoreductase</keyword>
<dbReference type="InterPro" id="IPR002347">
    <property type="entry name" value="SDR_fam"/>
</dbReference>
<dbReference type="PANTHER" id="PTHR43658:SF8">
    <property type="entry name" value="17-BETA-HYDROXYSTEROID DEHYDROGENASE 14-RELATED"/>
    <property type="match status" value="1"/>
</dbReference>
<dbReference type="Pfam" id="PF00106">
    <property type="entry name" value="adh_short"/>
    <property type="match status" value="1"/>
</dbReference>
<organism evidence="5 6">
    <name type="scientific">Amycolatopsis ultiminotia</name>
    <dbReference type="NCBI Taxonomy" id="543629"/>
    <lineage>
        <taxon>Bacteria</taxon>
        <taxon>Bacillati</taxon>
        <taxon>Actinomycetota</taxon>
        <taxon>Actinomycetes</taxon>
        <taxon>Pseudonocardiales</taxon>
        <taxon>Pseudonocardiaceae</taxon>
        <taxon>Amycolatopsis</taxon>
    </lineage>
</organism>
<feature type="domain" description="Ketoreductase" evidence="4">
    <location>
        <begin position="6"/>
        <end position="195"/>
    </location>
</feature>
<dbReference type="PANTHER" id="PTHR43658">
    <property type="entry name" value="SHORT-CHAIN DEHYDROGENASE/REDUCTASE"/>
    <property type="match status" value="1"/>
</dbReference>
<evidence type="ECO:0000259" key="4">
    <source>
        <dbReference type="SMART" id="SM00822"/>
    </source>
</evidence>
<dbReference type="Gene3D" id="3.40.50.720">
    <property type="entry name" value="NAD(P)-binding Rossmann-like Domain"/>
    <property type="match status" value="1"/>
</dbReference>
<sequence length="253" mass="25752">MDSSNSVALVSGGASGLGLATVQELLGSGAKVVIADLPSSDGVSAAAELGEDVLFAPADVSDEAQVAAALDAAESLGPLRVVVNCAGIGNAVKTVGNKGAFPLEAFRKVIDVNLIGTFNVIRLAAERIARTEPAGEERGVIINTASVAAFDGQLGQAAYSASKGGIVGMTLPIARDLAQLRIRVVTIAPGLFRTPLFASLPEDVIASLGAQVTHPARLGDPAEYAALVRHIIGNPMLNGEVIRLDGAVRMAPR</sequence>
<gene>
    <name evidence="5" type="ORF">GCM10022222_28690</name>
</gene>
<evidence type="ECO:0000313" key="5">
    <source>
        <dbReference type="EMBL" id="GAA3543269.1"/>
    </source>
</evidence>
<name>A0ABP6W1L5_9PSEU</name>
<proteinExistence type="inferred from homology"/>
<evidence type="ECO:0000256" key="3">
    <source>
        <dbReference type="RuleBase" id="RU000363"/>
    </source>
</evidence>
<comment type="similarity">
    <text evidence="1 3">Belongs to the short-chain dehydrogenases/reductases (SDR) family.</text>
</comment>
<reference evidence="6" key="1">
    <citation type="journal article" date="2019" name="Int. J. Syst. Evol. Microbiol.">
        <title>The Global Catalogue of Microorganisms (GCM) 10K type strain sequencing project: providing services to taxonomists for standard genome sequencing and annotation.</title>
        <authorList>
            <consortium name="The Broad Institute Genomics Platform"/>
            <consortium name="The Broad Institute Genome Sequencing Center for Infectious Disease"/>
            <person name="Wu L."/>
            <person name="Ma J."/>
        </authorList>
    </citation>
    <scope>NUCLEOTIDE SEQUENCE [LARGE SCALE GENOMIC DNA]</scope>
    <source>
        <strain evidence="6">JCM 16898</strain>
    </source>
</reference>
<dbReference type="InterPro" id="IPR036291">
    <property type="entry name" value="NAD(P)-bd_dom_sf"/>
</dbReference>
<dbReference type="PROSITE" id="PS00061">
    <property type="entry name" value="ADH_SHORT"/>
    <property type="match status" value="1"/>
</dbReference>
<dbReference type="SMART" id="SM00822">
    <property type="entry name" value="PKS_KR"/>
    <property type="match status" value="1"/>
</dbReference>
<evidence type="ECO:0000256" key="1">
    <source>
        <dbReference type="ARBA" id="ARBA00006484"/>
    </source>
</evidence>
<accession>A0ABP6W1L5</accession>
<evidence type="ECO:0000256" key="2">
    <source>
        <dbReference type="ARBA" id="ARBA00023002"/>
    </source>
</evidence>
<dbReference type="PRINTS" id="PR00080">
    <property type="entry name" value="SDRFAMILY"/>
</dbReference>
<dbReference type="PRINTS" id="PR00081">
    <property type="entry name" value="GDHRDH"/>
</dbReference>
<keyword evidence="6" id="KW-1185">Reference proteome</keyword>
<dbReference type="CDD" id="cd05371">
    <property type="entry name" value="HSD10-like_SDR_c"/>
    <property type="match status" value="1"/>
</dbReference>
<dbReference type="Proteomes" id="UP001500689">
    <property type="component" value="Unassembled WGS sequence"/>
</dbReference>
<dbReference type="RefSeq" id="WP_344859686.1">
    <property type="nucleotide sequence ID" value="NZ_BAAAZN010000005.1"/>
</dbReference>
<protein>
    <submittedName>
        <fullName evidence="5">3-hydroxyacyl-CoA dehydrogenase</fullName>
    </submittedName>
</protein>
<dbReference type="SUPFAM" id="SSF51735">
    <property type="entry name" value="NAD(P)-binding Rossmann-fold domains"/>
    <property type="match status" value="1"/>
</dbReference>
<dbReference type="InterPro" id="IPR020904">
    <property type="entry name" value="Sc_DH/Rdtase_CS"/>
</dbReference>